<feature type="domain" description="HTH cro/C1-type" evidence="1">
    <location>
        <begin position="20"/>
        <end position="72"/>
    </location>
</feature>
<dbReference type="PROSITE" id="PS50943">
    <property type="entry name" value="HTH_CROC1"/>
    <property type="match status" value="1"/>
</dbReference>
<evidence type="ECO:0000313" key="2">
    <source>
        <dbReference type="EMBL" id="QGF21291.1"/>
    </source>
</evidence>
<dbReference type="RefSeq" id="YP_009885053.1">
    <property type="nucleotide sequence ID" value="NC_049477.1"/>
</dbReference>
<protein>
    <submittedName>
        <fullName evidence="2">Putative transposon-related DNA-binding protein</fullName>
    </submittedName>
</protein>
<dbReference type="KEGG" id="vg:55814426"/>
<keyword evidence="3" id="KW-1185">Reference proteome</keyword>
<dbReference type="Gene3D" id="1.10.260.40">
    <property type="entry name" value="lambda repressor-like DNA-binding domains"/>
    <property type="match status" value="1"/>
</dbReference>
<dbReference type="Pfam" id="PF01381">
    <property type="entry name" value="HTH_3"/>
    <property type="match status" value="1"/>
</dbReference>
<name>A0A6M3A3C6_9CAUD</name>
<dbReference type="GO" id="GO:0003677">
    <property type="term" value="F:DNA binding"/>
    <property type="evidence" value="ECO:0007669"/>
    <property type="project" value="UniProtKB-KW"/>
</dbReference>
<proteinExistence type="predicted"/>
<evidence type="ECO:0000313" key="3">
    <source>
        <dbReference type="Proteomes" id="UP000500880"/>
    </source>
</evidence>
<dbReference type="InterPro" id="IPR001387">
    <property type="entry name" value="Cro/C1-type_HTH"/>
</dbReference>
<organism evidence="2 3">
    <name type="scientific">Vibrio phage vB_ValM-yong1</name>
    <dbReference type="NCBI Taxonomy" id="2660715"/>
    <lineage>
        <taxon>Viruses</taxon>
        <taxon>Duplodnaviria</taxon>
        <taxon>Heunggongvirae</taxon>
        <taxon>Uroviricota</taxon>
        <taxon>Caudoviricetes</taxon>
        <taxon>Peduoviridae</taxon>
        <taxon>Yongunavirus</taxon>
        <taxon>Yongunavirus yong1</taxon>
    </lineage>
</organism>
<sequence length="114" mass="13310">MIEMPKLDNHTYSINQYFTQLRIARRVTQKEVAHKTGIPYRTVQRLEQQRSVINAEQIEMLCEFYQISLLEMAQGTLALRPTNSIELLTYLERLPEPVKKSITQLIITLCSSIK</sequence>
<dbReference type="SMART" id="SM00530">
    <property type="entry name" value="HTH_XRE"/>
    <property type="match status" value="1"/>
</dbReference>
<accession>A0A6M3A3C6</accession>
<dbReference type="CDD" id="cd00093">
    <property type="entry name" value="HTH_XRE"/>
    <property type="match status" value="1"/>
</dbReference>
<dbReference type="SUPFAM" id="SSF47413">
    <property type="entry name" value="lambda repressor-like DNA-binding domains"/>
    <property type="match status" value="1"/>
</dbReference>
<dbReference type="Proteomes" id="UP000500880">
    <property type="component" value="Segment"/>
</dbReference>
<dbReference type="GeneID" id="55814426"/>
<dbReference type="InterPro" id="IPR010982">
    <property type="entry name" value="Lambda_DNA-bd_dom_sf"/>
</dbReference>
<keyword evidence="2" id="KW-0238">DNA-binding</keyword>
<reference evidence="2 3" key="1">
    <citation type="submission" date="2019-10" db="EMBL/GenBank/DDBJ databases">
        <title>Complete genomic sequence of the Vibrio alginolyticus prophage vB_ ValM-yong1.</title>
        <authorList>
            <person name="Li D."/>
            <person name="Qin W."/>
            <person name="Tong Y."/>
            <person name="Lin W."/>
            <person name="Xu L."/>
        </authorList>
    </citation>
    <scope>NUCLEOTIDE SEQUENCE [LARGE SCALE GENOMIC DNA]</scope>
</reference>
<dbReference type="EMBL" id="MN563793">
    <property type="protein sequence ID" value="QGF21291.1"/>
    <property type="molecule type" value="Genomic_DNA"/>
</dbReference>
<evidence type="ECO:0000259" key="1">
    <source>
        <dbReference type="PROSITE" id="PS50943"/>
    </source>
</evidence>